<dbReference type="SFLD" id="SFLDS00029">
    <property type="entry name" value="Radical_SAM"/>
    <property type="match status" value="1"/>
</dbReference>
<dbReference type="EMBL" id="LN713926">
    <property type="protein sequence ID" value="CEK42047.1"/>
    <property type="molecule type" value="Genomic_DNA"/>
</dbReference>
<comment type="cofactor">
    <cofactor evidence="1">
        <name>[4Fe-4S] cluster</name>
        <dbReference type="ChEBI" id="CHEBI:49883"/>
    </cofactor>
</comment>
<dbReference type="InterPro" id="IPR023867">
    <property type="entry name" value="Sulphatase_maturase_rSAM"/>
</dbReference>
<dbReference type="InterPro" id="IPR007197">
    <property type="entry name" value="rSAM"/>
</dbReference>
<evidence type="ECO:0000256" key="5">
    <source>
        <dbReference type="ARBA" id="ARBA00023014"/>
    </source>
</evidence>
<reference evidence="7" key="1">
    <citation type="submission" date="2014-12" db="EMBL/GenBank/DDBJ databases">
        <authorList>
            <person name="Hall J."/>
        </authorList>
    </citation>
    <scope>NUCLEOTIDE SEQUENCE [LARGE SCALE GENOMIC DNA]</scope>
    <source>
        <strain evidence="7">SBW25</strain>
        <plasmid evidence="7">pQBR57</plasmid>
    </source>
</reference>
<dbReference type="GO" id="GO:0046872">
    <property type="term" value="F:metal ion binding"/>
    <property type="evidence" value="ECO:0007669"/>
    <property type="project" value="UniProtKB-KW"/>
</dbReference>
<evidence type="ECO:0000256" key="6">
    <source>
        <dbReference type="ARBA" id="ARBA00023601"/>
    </source>
</evidence>
<dbReference type="PANTHER" id="PTHR43273:SF3">
    <property type="entry name" value="ANAEROBIC SULFATASE-MATURATING ENZYME HOMOLOG ASLB-RELATED"/>
    <property type="match status" value="1"/>
</dbReference>
<dbReference type="InterPro" id="IPR013785">
    <property type="entry name" value="Aldolase_TIM"/>
</dbReference>
<name>A0A0G4E527_PSEFS</name>
<dbReference type="InterPro" id="IPR058240">
    <property type="entry name" value="rSAM_sf"/>
</dbReference>
<evidence type="ECO:0000313" key="7">
    <source>
        <dbReference type="EMBL" id="CEK42047.1"/>
    </source>
</evidence>
<reference evidence="7" key="2">
    <citation type="submission" date="2015-06" db="EMBL/GenBank/DDBJ databases">
        <title>Environmentally co-occuring mercury resistance plasmids are genetically and phenotypically diverse and confer variable context-dependent fitness effects.</title>
        <authorList>
            <person name="Hall J.P.J."/>
            <person name="Harrison E."/>
            <person name="Lilley A.K."/>
            <person name="Paterson S."/>
            <person name="Spiers A.J."/>
            <person name="Brockhurst M.A."/>
        </authorList>
    </citation>
    <scope>NUCLEOTIDE SEQUENCE [LARGE SCALE GENOMIC DNA]</scope>
    <source>
        <strain evidence="7">SBW25</strain>
        <plasmid evidence="7">pQBR57</plasmid>
    </source>
</reference>
<evidence type="ECO:0000256" key="3">
    <source>
        <dbReference type="ARBA" id="ARBA00022723"/>
    </source>
</evidence>
<dbReference type="NCBIfam" id="TIGR04085">
    <property type="entry name" value="rSAM_more_4Fe4S"/>
    <property type="match status" value="1"/>
</dbReference>
<dbReference type="GO" id="GO:0051536">
    <property type="term" value="F:iron-sulfur cluster binding"/>
    <property type="evidence" value="ECO:0007669"/>
    <property type="project" value="UniProtKB-KW"/>
</dbReference>
<keyword evidence="3" id="KW-0479">Metal-binding</keyword>
<keyword evidence="4" id="KW-0408">Iron</keyword>
<comment type="similarity">
    <text evidence="6">Belongs to the radical SAM superfamily. Anaerobic sulfatase-maturating enzyme family.</text>
</comment>
<sequence length="397" mass="43939">MQANPLTLHIRLTKHCNADCSYCSSWQESPDERLSPAALRRSLNFILDTAPVALGVSFTHVTAQFLGGEIAMVPSVELDEHIQVVKAICAERDLGCIFGAQTNLIVSQRNAVRLYDQFEGRLGTSIDLTSGTRTIKGDADKYRVIWKSADTYLKQHRSTSGAIYVVEPDSSADALLHLREAARSRRVITFRPIFKGGIEAVQLNSAEQFKDVMVELFDEWFLRLPVIAEPFFQLCEARVSELSGLGMVQATACAFQSDCTRKSVNIEPNGDLYVCLEMADAGLAPIGNAVRGEWYSDSLNAYASRSANIPQSCRECPYLKSCHGGCMYESIAQGQGLHGKSHHCSTWKAIFKRIDNAVAEHGAEHVHEWLHRLATRHENARSVGIAKAVVEAIERVE</sequence>
<gene>
    <name evidence="7" type="ORF">PQBR57_0094</name>
</gene>
<dbReference type="GO" id="GO:0016491">
    <property type="term" value="F:oxidoreductase activity"/>
    <property type="evidence" value="ECO:0007669"/>
    <property type="project" value="InterPro"/>
</dbReference>
<dbReference type="InterPro" id="IPR023885">
    <property type="entry name" value="4Fe4S-binding_SPASM_dom"/>
</dbReference>
<proteinExistence type="inferred from homology"/>
<geneLocation type="plasmid" evidence="7">
    <name>pQBR57</name>
</geneLocation>
<dbReference type="SUPFAM" id="SSF102114">
    <property type="entry name" value="Radical SAM enzymes"/>
    <property type="match status" value="1"/>
</dbReference>
<dbReference type="PANTHER" id="PTHR43273">
    <property type="entry name" value="ANAEROBIC SULFATASE-MATURATING ENZYME HOMOLOG ASLB-RELATED"/>
    <property type="match status" value="1"/>
</dbReference>
<evidence type="ECO:0000256" key="4">
    <source>
        <dbReference type="ARBA" id="ARBA00023004"/>
    </source>
</evidence>
<protein>
    <submittedName>
        <fullName evidence="7">Uncharacterized protein</fullName>
    </submittedName>
</protein>
<dbReference type="Gene3D" id="3.20.20.70">
    <property type="entry name" value="Aldolase class I"/>
    <property type="match status" value="1"/>
</dbReference>
<organism evidence="7">
    <name type="scientific">Pseudomonas fluorescens (strain SBW25)</name>
    <dbReference type="NCBI Taxonomy" id="216595"/>
    <lineage>
        <taxon>Bacteria</taxon>
        <taxon>Pseudomonadati</taxon>
        <taxon>Pseudomonadota</taxon>
        <taxon>Gammaproteobacteria</taxon>
        <taxon>Pseudomonadales</taxon>
        <taxon>Pseudomonadaceae</taxon>
        <taxon>Pseudomonas</taxon>
    </lineage>
</organism>
<keyword evidence="2" id="KW-0949">S-adenosyl-L-methionine</keyword>
<evidence type="ECO:0000256" key="2">
    <source>
        <dbReference type="ARBA" id="ARBA00022691"/>
    </source>
</evidence>
<dbReference type="SFLD" id="SFLDG01067">
    <property type="entry name" value="SPASM/twitch_domain_containing"/>
    <property type="match status" value="1"/>
</dbReference>
<keyword evidence="7" id="KW-0614">Plasmid</keyword>
<dbReference type="RefSeq" id="WP_192963263.1">
    <property type="nucleotide sequence ID" value="NZ_LN713926.1"/>
</dbReference>
<dbReference type="AlphaFoldDB" id="A0A0G4E527"/>
<accession>A0A0G4E527</accession>
<keyword evidence="5" id="KW-0411">Iron-sulfur</keyword>
<evidence type="ECO:0000256" key="1">
    <source>
        <dbReference type="ARBA" id="ARBA00001966"/>
    </source>
</evidence>